<evidence type="ECO:0000259" key="1">
    <source>
        <dbReference type="Pfam" id="PF07508"/>
    </source>
</evidence>
<comment type="caution">
    <text evidence="2">The sequence shown here is derived from an EMBL/GenBank/DDBJ whole genome shotgun (WGS) entry which is preliminary data.</text>
</comment>
<dbReference type="InterPro" id="IPR011109">
    <property type="entry name" value="DNA_bind_recombinase_dom"/>
</dbReference>
<reference evidence="2" key="1">
    <citation type="submission" date="2021-09" db="EMBL/GenBank/DDBJ databases">
        <title>Genome analysis of Fictibacillus sp. KIGAM418 isolated from marine sediment.</title>
        <authorList>
            <person name="Seo M.-J."/>
            <person name="Cho E.-S."/>
            <person name="Hwang C.Y."/>
        </authorList>
    </citation>
    <scope>NUCLEOTIDE SEQUENCE</scope>
    <source>
        <strain evidence="2">KIGAM418</strain>
    </source>
</reference>
<dbReference type="GO" id="GO:0003677">
    <property type="term" value="F:DNA binding"/>
    <property type="evidence" value="ECO:0007669"/>
    <property type="project" value="InterPro"/>
</dbReference>
<evidence type="ECO:0000313" key="2">
    <source>
        <dbReference type="EMBL" id="MCK6255430.1"/>
    </source>
</evidence>
<protein>
    <submittedName>
        <fullName evidence="2">Recombinase family protein</fullName>
    </submittedName>
</protein>
<dbReference type="GO" id="GO:0000150">
    <property type="term" value="F:DNA strand exchange activity"/>
    <property type="evidence" value="ECO:0007669"/>
    <property type="project" value="InterPro"/>
</dbReference>
<organism evidence="2 3">
    <name type="scientific">Fictibacillus marinisediminis</name>
    <dbReference type="NCBI Taxonomy" id="2878389"/>
    <lineage>
        <taxon>Bacteria</taxon>
        <taxon>Bacillati</taxon>
        <taxon>Bacillota</taxon>
        <taxon>Bacilli</taxon>
        <taxon>Bacillales</taxon>
        <taxon>Fictibacillaceae</taxon>
        <taxon>Fictibacillus</taxon>
    </lineage>
</organism>
<name>A0A9X2BC69_9BACL</name>
<gene>
    <name evidence="2" type="ORF">LCY76_02160</name>
</gene>
<feature type="domain" description="Recombinase" evidence="1">
    <location>
        <begin position="23"/>
        <end position="51"/>
    </location>
</feature>
<dbReference type="Pfam" id="PF07508">
    <property type="entry name" value="Recombinase"/>
    <property type="match status" value="1"/>
</dbReference>
<dbReference type="Proteomes" id="UP001139011">
    <property type="component" value="Unassembled WGS sequence"/>
</dbReference>
<dbReference type="AlphaFoldDB" id="A0A9X2BC69"/>
<accession>A0A9X2BC69</accession>
<proteinExistence type="predicted"/>
<keyword evidence="3" id="KW-1185">Reference proteome</keyword>
<dbReference type="RefSeq" id="WP_272885545.1">
    <property type="nucleotide sequence ID" value="NZ_JAIWJX010000002.1"/>
</dbReference>
<dbReference type="EMBL" id="JAIWJX010000002">
    <property type="protein sequence ID" value="MCK6255430.1"/>
    <property type="molecule type" value="Genomic_DNA"/>
</dbReference>
<sequence>MGFLIWNFLIVVNPHFPDATPTRRIYKEYLEGSGRESIARRLYNEGFKTPADIAGKK</sequence>
<evidence type="ECO:0000313" key="3">
    <source>
        <dbReference type="Proteomes" id="UP001139011"/>
    </source>
</evidence>